<organism evidence="7 8">
    <name type="scientific">Pararhodobacter oceanensis</name>
    <dbReference type="NCBI Taxonomy" id="2172121"/>
    <lineage>
        <taxon>Bacteria</taxon>
        <taxon>Pseudomonadati</taxon>
        <taxon>Pseudomonadota</taxon>
        <taxon>Alphaproteobacteria</taxon>
        <taxon>Rhodobacterales</taxon>
        <taxon>Paracoccaceae</taxon>
        <taxon>Pararhodobacter</taxon>
    </lineage>
</organism>
<protein>
    <recommendedName>
        <fullName evidence="9">Globin</fullName>
    </recommendedName>
</protein>
<proteinExistence type="inferred from homology"/>
<evidence type="ECO:0000256" key="3">
    <source>
        <dbReference type="ARBA" id="ARBA00022723"/>
    </source>
</evidence>
<dbReference type="Gene3D" id="1.10.490.10">
    <property type="entry name" value="Globins"/>
    <property type="match status" value="1"/>
</dbReference>
<evidence type="ECO:0000313" key="8">
    <source>
        <dbReference type="Proteomes" id="UP000245911"/>
    </source>
</evidence>
<dbReference type="Pfam" id="PF01152">
    <property type="entry name" value="Bac_globin"/>
    <property type="match status" value="1"/>
</dbReference>
<keyword evidence="3 6" id="KW-0479">Metal-binding</keyword>
<keyword evidence="2 6" id="KW-0349">Heme</keyword>
<evidence type="ECO:0000256" key="5">
    <source>
        <dbReference type="ARBA" id="ARBA00034496"/>
    </source>
</evidence>
<dbReference type="InterPro" id="IPR044203">
    <property type="entry name" value="GlbO/GLB3-like"/>
</dbReference>
<dbReference type="OrthoDB" id="7722481at2"/>
<evidence type="ECO:0000256" key="1">
    <source>
        <dbReference type="ARBA" id="ARBA00022448"/>
    </source>
</evidence>
<feature type="binding site" description="distal binding residue" evidence="6">
    <location>
        <position position="128"/>
    </location>
    <ligand>
        <name>heme</name>
        <dbReference type="ChEBI" id="CHEBI:30413"/>
    </ligand>
    <ligandPart>
        <name>Fe</name>
        <dbReference type="ChEBI" id="CHEBI:18248"/>
    </ligandPart>
</feature>
<dbReference type="InterPro" id="IPR009050">
    <property type="entry name" value="Globin-like_sf"/>
</dbReference>
<dbReference type="GO" id="GO:0005344">
    <property type="term" value="F:oxygen carrier activity"/>
    <property type="evidence" value="ECO:0007669"/>
    <property type="project" value="InterPro"/>
</dbReference>
<sequence length="249" mass="28316">MIDLPKYPTQHGYMTEKVQRDYITAAIAQGLLPEDAHRMPEILSLTAPGDRAQPMQFWQLYSLLGQEPLVRIVQDFYQRVFADEDWFTSVFARVGDVTHHINTQASMWIDVMGGGPYYHGAEFRLSFHHTHNAMQLMTDRGAERWSQLMLAALDASAPLLAEDPRLRISLNTFLTHFMGKYAAEFAFEHRSVFGETNPPFLRKINLRRMSEAAIEALSEAEISAALRARGVDVSRYQGKADLVNKALML</sequence>
<dbReference type="InterPro" id="IPR001486">
    <property type="entry name" value="Hemoglobin_trunc"/>
</dbReference>
<comment type="caution">
    <text evidence="7">The sequence shown here is derived from an EMBL/GenBank/DDBJ whole genome shotgun (WGS) entry which is preliminary data.</text>
</comment>
<dbReference type="Proteomes" id="UP000245911">
    <property type="component" value="Unassembled WGS sequence"/>
</dbReference>
<dbReference type="InterPro" id="IPR012292">
    <property type="entry name" value="Globin/Proto"/>
</dbReference>
<dbReference type="AlphaFoldDB" id="A0A2T8HS55"/>
<evidence type="ECO:0000256" key="6">
    <source>
        <dbReference type="PIRSR" id="PIRSR601486-1"/>
    </source>
</evidence>
<evidence type="ECO:0008006" key="9">
    <source>
        <dbReference type="Google" id="ProtNLM"/>
    </source>
</evidence>
<evidence type="ECO:0000313" key="7">
    <source>
        <dbReference type="EMBL" id="PVH28276.1"/>
    </source>
</evidence>
<dbReference type="GO" id="GO:0046872">
    <property type="term" value="F:metal ion binding"/>
    <property type="evidence" value="ECO:0007669"/>
    <property type="project" value="UniProtKB-KW"/>
</dbReference>
<keyword evidence="8" id="KW-1185">Reference proteome</keyword>
<evidence type="ECO:0000256" key="2">
    <source>
        <dbReference type="ARBA" id="ARBA00022617"/>
    </source>
</evidence>
<dbReference type="EMBL" id="QDKM01000006">
    <property type="protein sequence ID" value="PVH28276.1"/>
    <property type="molecule type" value="Genomic_DNA"/>
</dbReference>
<reference evidence="7 8" key="1">
    <citation type="submission" date="2018-04" db="EMBL/GenBank/DDBJ databases">
        <title>Pararhodobacter oceanense sp. nov., isolated from marine intertidal sediment.</title>
        <authorList>
            <person name="Wang X.-L."/>
            <person name="Du Z.-J."/>
        </authorList>
    </citation>
    <scope>NUCLEOTIDE SEQUENCE [LARGE SCALE GENOMIC DNA]</scope>
    <source>
        <strain evidence="7 8">AM505</strain>
    </source>
</reference>
<dbReference type="SUPFAM" id="SSF46458">
    <property type="entry name" value="Globin-like"/>
    <property type="match status" value="1"/>
</dbReference>
<dbReference type="GO" id="GO:0020037">
    <property type="term" value="F:heme binding"/>
    <property type="evidence" value="ECO:0007669"/>
    <property type="project" value="InterPro"/>
</dbReference>
<dbReference type="GO" id="GO:0019825">
    <property type="term" value="F:oxygen binding"/>
    <property type="evidence" value="ECO:0007669"/>
    <property type="project" value="InterPro"/>
</dbReference>
<keyword evidence="4 6" id="KW-0408">Iron</keyword>
<keyword evidence="1" id="KW-0813">Transport</keyword>
<accession>A0A2T8HS55</accession>
<evidence type="ECO:0000256" key="4">
    <source>
        <dbReference type="ARBA" id="ARBA00023004"/>
    </source>
</evidence>
<name>A0A2T8HS55_9RHOB</name>
<dbReference type="PANTHER" id="PTHR47366">
    <property type="entry name" value="TWO-ON-TWO HEMOGLOBIN-3"/>
    <property type="match status" value="1"/>
</dbReference>
<gene>
    <name evidence="7" type="ORF">DDE20_14100</name>
</gene>
<comment type="similarity">
    <text evidence="5">Belongs to the truncated hemoglobin family. Group II subfamily.</text>
</comment>
<dbReference type="PANTHER" id="PTHR47366:SF1">
    <property type="entry name" value="TWO-ON-TWO HEMOGLOBIN-3"/>
    <property type="match status" value="1"/>
</dbReference>